<dbReference type="InterPro" id="IPR016653">
    <property type="entry name" value="TRM10/TRM10A"/>
</dbReference>
<feature type="active site" description="Proton acceptor" evidence="9">
    <location>
        <position position="221"/>
    </location>
</feature>
<proteinExistence type="predicted"/>
<evidence type="ECO:0000256" key="4">
    <source>
        <dbReference type="ARBA" id="ARBA00022679"/>
    </source>
</evidence>
<dbReference type="GO" id="GO:0052905">
    <property type="term" value="F:tRNA (guanosine(9)-N1)-methyltransferase activity"/>
    <property type="evidence" value="ECO:0007669"/>
    <property type="project" value="UniProtKB-EC"/>
</dbReference>
<evidence type="ECO:0000256" key="1">
    <source>
        <dbReference type="ARBA" id="ARBA00012797"/>
    </source>
</evidence>
<dbReference type="PANTHER" id="PTHR13563">
    <property type="entry name" value="TRNA (GUANINE-9-) METHYLTRANSFERASE"/>
    <property type="match status" value="1"/>
</dbReference>
<evidence type="ECO:0000313" key="13">
    <source>
        <dbReference type="EMBL" id="VEU21520.1"/>
    </source>
</evidence>
<feature type="compositionally biased region" description="Basic residues" evidence="11">
    <location>
        <begin position="39"/>
        <end position="48"/>
    </location>
</feature>
<feature type="binding site" evidence="10">
    <location>
        <position position="243"/>
    </location>
    <ligand>
        <name>S-adenosyl-L-methionine</name>
        <dbReference type="ChEBI" id="CHEBI:59789"/>
    </ligand>
</feature>
<evidence type="ECO:0000256" key="6">
    <source>
        <dbReference type="ARBA" id="ARBA00031792"/>
    </source>
</evidence>
<keyword evidence="14" id="KW-1185">Reference proteome</keyword>
<keyword evidence="5" id="KW-0949">S-adenosyl-L-methionine</keyword>
<dbReference type="EC" id="2.1.1.221" evidence="1"/>
<dbReference type="OrthoDB" id="278300at2759"/>
<dbReference type="InterPro" id="IPR038459">
    <property type="entry name" value="MT_TRM10-typ_sf"/>
</dbReference>
<evidence type="ECO:0000313" key="14">
    <source>
        <dbReference type="Proteomes" id="UP000290900"/>
    </source>
</evidence>
<feature type="region of interest" description="Disordered" evidence="11">
    <location>
        <begin position="26"/>
        <end position="76"/>
    </location>
</feature>
<dbReference type="InParanoid" id="A0A448YKT2"/>
<dbReference type="Proteomes" id="UP000290900">
    <property type="component" value="Unassembled WGS sequence"/>
</dbReference>
<dbReference type="FunCoup" id="A0A448YKT2">
    <property type="interactions" value="771"/>
</dbReference>
<keyword evidence="3" id="KW-0489">Methyltransferase</keyword>
<feature type="binding site" evidence="10">
    <location>
        <position position="217"/>
    </location>
    <ligand>
        <name>S-adenosyl-L-methionine</name>
        <dbReference type="ChEBI" id="CHEBI:59789"/>
    </ligand>
</feature>
<name>A0A448YKT2_BRENA</name>
<feature type="binding site" evidence="10">
    <location>
        <position position="197"/>
    </location>
    <ligand>
        <name>S-adenosyl-L-methionine</name>
        <dbReference type="ChEBI" id="CHEBI:59789"/>
    </ligand>
</feature>
<dbReference type="CDD" id="cd18089">
    <property type="entry name" value="SPOUT_Trm10-like"/>
    <property type="match status" value="1"/>
</dbReference>
<dbReference type="GO" id="GO:0002939">
    <property type="term" value="P:tRNA N1-guanine methylation"/>
    <property type="evidence" value="ECO:0007669"/>
    <property type="project" value="TreeGrafter"/>
</dbReference>
<evidence type="ECO:0000256" key="9">
    <source>
        <dbReference type="PIRSR" id="PIRSR016323-1"/>
    </source>
</evidence>
<evidence type="ECO:0000259" key="12">
    <source>
        <dbReference type="PROSITE" id="PS51675"/>
    </source>
</evidence>
<organism evidence="13 14">
    <name type="scientific">Brettanomyces naardenensis</name>
    <name type="common">Yeast</name>
    <dbReference type="NCBI Taxonomy" id="13370"/>
    <lineage>
        <taxon>Eukaryota</taxon>
        <taxon>Fungi</taxon>
        <taxon>Dikarya</taxon>
        <taxon>Ascomycota</taxon>
        <taxon>Saccharomycotina</taxon>
        <taxon>Pichiomycetes</taxon>
        <taxon>Pichiales</taxon>
        <taxon>Pichiaceae</taxon>
        <taxon>Brettanomyces</taxon>
    </lineage>
</organism>
<accession>A0A448YKT2</accession>
<dbReference type="PROSITE" id="PS51675">
    <property type="entry name" value="SAM_MT_TRM10"/>
    <property type="match status" value="1"/>
</dbReference>
<sequence length="292" mass="34541">MVEEKVVNEKDGEEVEVEKKIKHLGPFERPKIPDGMSKHQWKKMVKRQRWVENKGKMKESRRERKKERNEERKRKIEDLKSKGEDYTELLRHKKPRIEVEDQVSTGAKVIIDCAFDDLMLEKEVVSLSSQITRSYSENKGGHNRVELLVTSFDKRLKERFDNSLRDYDKWNEKQIQFVEDDLDKVLEGEDLSKVIYLSADTDEKLEELKSGETYIVGGIVDKGRHKNLCKEKAERLGIQTKRLPIDECIKISGRKVLATSHVVELLIKWFKYRDWKEAFEDVLPPRKLRTEK</sequence>
<dbReference type="STRING" id="13370.A0A448YKT2"/>
<gene>
    <name evidence="13" type="ORF">BRENAR_LOCUS2253</name>
</gene>
<protein>
    <recommendedName>
        <fullName evidence="2">tRNA (guanine(9)-N1)-methyltransferase</fullName>
        <ecNumber evidence="1">2.1.1.221</ecNumber>
    </recommendedName>
    <alternativeName>
        <fullName evidence="7">tRNA methyltransferase 10</fullName>
    </alternativeName>
    <alternativeName>
        <fullName evidence="6">tRNA(m1G9)-methyltransferase</fullName>
    </alternativeName>
</protein>
<dbReference type="GO" id="GO:0005634">
    <property type="term" value="C:nucleus"/>
    <property type="evidence" value="ECO:0007669"/>
    <property type="project" value="TreeGrafter"/>
</dbReference>
<evidence type="ECO:0000256" key="2">
    <source>
        <dbReference type="ARBA" id="ARBA00020451"/>
    </source>
</evidence>
<dbReference type="PANTHER" id="PTHR13563:SF13">
    <property type="entry name" value="TRNA METHYLTRANSFERASE 10 HOMOLOG A"/>
    <property type="match status" value="1"/>
</dbReference>
<evidence type="ECO:0000256" key="8">
    <source>
        <dbReference type="ARBA" id="ARBA00048434"/>
    </source>
</evidence>
<feature type="binding site" evidence="10">
    <location>
        <position position="229"/>
    </location>
    <ligand>
        <name>S-adenosyl-L-methionine</name>
        <dbReference type="ChEBI" id="CHEBI:59789"/>
    </ligand>
</feature>
<dbReference type="EMBL" id="CAACVR010000012">
    <property type="protein sequence ID" value="VEU21520.1"/>
    <property type="molecule type" value="Genomic_DNA"/>
</dbReference>
<evidence type="ECO:0000256" key="7">
    <source>
        <dbReference type="ARBA" id="ARBA00032166"/>
    </source>
</evidence>
<dbReference type="AlphaFoldDB" id="A0A448YKT2"/>
<evidence type="ECO:0000256" key="3">
    <source>
        <dbReference type="ARBA" id="ARBA00022603"/>
    </source>
</evidence>
<feature type="domain" description="SAM-dependent MTase TRM10-type" evidence="12">
    <location>
        <begin position="94"/>
        <end position="290"/>
    </location>
</feature>
<comment type="catalytic activity">
    <reaction evidence="8">
        <text>guanosine(9) in tRNA + S-adenosyl-L-methionine = N(1)-methylguanosine(9) in tRNA + S-adenosyl-L-homocysteine + H(+)</text>
        <dbReference type="Rhea" id="RHEA:43156"/>
        <dbReference type="Rhea" id="RHEA-COMP:10367"/>
        <dbReference type="Rhea" id="RHEA-COMP:10368"/>
        <dbReference type="ChEBI" id="CHEBI:15378"/>
        <dbReference type="ChEBI" id="CHEBI:57856"/>
        <dbReference type="ChEBI" id="CHEBI:59789"/>
        <dbReference type="ChEBI" id="CHEBI:73542"/>
        <dbReference type="ChEBI" id="CHEBI:74269"/>
        <dbReference type="EC" id="2.1.1.221"/>
    </reaction>
</comment>
<evidence type="ECO:0000256" key="5">
    <source>
        <dbReference type="ARBA" id="ARBA00022691"/>
    </source>
</evidence>
<dbReference type="Gene3D" id="3.40.1280.30">
    <property type="match status" value="1"/>
</dbReference>
<dbReference type="InterPro" id="IPR007356">
    <property type="entry name" value="tRNA_m1G_MeTrfase_euk"/>
</dbReference>
<reference evidence="13 14" key="1">
    <citation type="submission" date="2018-12" db="EMBL/GenBank/DDBJ databases">
        <authorList>
            <person name="Tiukova I."/>
            <person name="Dainat J."/>
        </authorList>
    </citation>
    <scope>NUCLEOTIDE SEQUENCE [LARGE SCALE GENOMIC DNA]</scope>
</reference>
<evidence type="ECO:0000256" key="10">
    <source>
        <dbReference type="PIRSR" id="PIRSR016323-2"/>
    </source>
</evidence>
<evidence type="ECO:0000256" key="11">
    <source>
        <dbReference type="SAM" id="MobiDB-lite"/>
    </source>
</evidence>
<feature type="compositionally biased region" description="Basic and acidic residues" evidence="11">
    <location>
        <begin position="49"/>
        <end position="76"/>
    </location>
</feature>
<dbReference type="InterPro" id="IPR028564">
    <property type="entry name" value="MT_TRM10-typ"/>
</dbReference>
<keyword evidence="4" id="KW-0808">Transferase</keyword>
<dbReference type="GO" id="GO:0000049">
    <property type="term" value="F:tRNA binding"/>
    <property type="evidence" value="ECO:0007669"/>
    <property type="project" value="TreeGrafter"/>
</dbReference>
<dbReference type="PIRSF" id="PIRSF016323">
    <property type="entry name" value="tRNA_m1G_mtfrase_met"/>
    <property type="match status" value="1"/>
</dbReference>